<feature type="transmembrane region" description="Helical" evidence="2">
    <location>
        <begin position="26"/>
        <end position="45"/>
    </location>
</feature>
<feature type="transmembrane region" description="Helical" evidence="2">
    <location>
        <begin position="51"/>
        <end position="72"/>
    </location>
</feature>
<dbReference type="Proteomes" id="UP000438120">
    <property type="component" value="Unassembled WGS sequence"/>
</dbReference>
<protein>
    <submittedName>
        <fullName evidence="3">DUF202 domain-containing protein</fullName>
    </submittedName>
</protein>
<dbReference type="OrthoDB" id="2142680at2"/>
<keyword evidence="2" id="KW-0472">Membrane</keyword>
<comment type="caution">
    <text evidence="3">The sequence shown here is derived from an EMBL/GenBank/DDBJ whole genome shotgun (WGS) entry which is preliminary data.</text>
</comment>
<dbReference type="EMBL" id="VUMX01000001">
    <property type="protein sequence ID" value="MST86224.1"/>
    <property type="molecule type" value="Genomic_DNA"/>
</dbReference>
<organism evidence="3 4">
    <name type="scientific">Lactobacillus porci</name>
    <dbReference type="NCBI Taxonomy" id="2012477"/>
    <lineage>
        <taxon>Bacteria</taxon>
        <taxon>Bacillati</taxon>
        <taxon>Bacillota</taxon>
        <taxon>Bacilli</taxon>
        <taxon>Lactobacillales</taxon>
        <taxon>Lactobacillaceae</taxon>
        <taxon>Lactobacillus</taxon>
    </lineage>
</organism>
<name>A0A6A8MA75_9LACO</name>
<keyword evidence="4" id="KW-1185">Reference proteome</keyword>
<keyword evidence="2" id="KW-0812">Transmembrane</keyword>
<sequence length="109" mass="12389">MTLNEMRKGYEGEVAYQKHMLKNLGYWFQLCSIVSGIGIVMIYFFHAKNLFLDVMGILLLAVGALGMLLFGYAGWRGQQNVKAVIDDYEKKVDYLEKNAAKAQKKAKKC</sequence>
<keyword evidence="1" id="KW-0175">Coiled coil</keyword>
<evidence type="ECO:0000256" key="2">
    <source>
        <dbReference type="SAM" id="Phobius"/>
    </source>
</evidence>
<evidence type="ECO:0000256" key="1">
    <source>
        <dbReference type="SAM" id="Coils"/>
    </source>
</evidence>
<keyword evidence="2" id="KW-1133">Transmembrane helix</keyword>
<reference evidence="3 4" key="1">
    <citation type="submission" date="2019-08" db="EMBL/GenBank/DDBJ databases">
        <title>In-depth cultivation of the pig gut microbiome towards novel bacterial diversity and tailored functional studies.</title>
        <authorList>
            <person name="Wylensek D."/>
            <person name="Hitch T.C.A."/>
            <person name="Clavel T."/>
        </authorList>
    </citation>
    <scope>NUCLEOTIDE SEQUENCE [LARGE SCALE GENOMIC DNA]</scope>
    <source>
        <strain evidence="3 4">Bifido-178-WT-2B</strain>
    </source>
</reference>
<dbReference type="RefSeq" id="WP_154546927.1">
    <property type="nucleotide sequence ID" value="NZ_VUMX01000001.1"/>
</dbReference>
<gene>
    <name evidence="3" type="ORF">FYJ62_00790</name>
</gene>
<feature type="coiled-coil region" evidence="1">
    <location>
        <begin position="78"/>
        <end position="105"/>
    </location>
</feature>
<dbReference type="AlphaFoldDB" id="A0A6A8MA75"/>
<accession>A0A6A8MA75</accession>
<evidence type="ECO:0000313" key="3">
    <source>
        <dbReference type="EMBL" id="MST86224.1"/>
    </source>
</evidence>
<evidence type="ECO:0000313" key="4">
    <source>
        <dbReference type="Proteomes" id="UP000438120"/>
    </source>
</evidence>
<proteinExistence type="predicted"/>